<proteinExistence type="predicted"/>
<dbReference type="GeneID" id="100366599"/>
<gene>
    <name evidence="3" type="primary">LOC100366599</name>
</gene>
<feature type="region of interest" description="Disordered" evidence="1">
    <location>
        <begin position="158"/>
        <end position="178"/>
    </location>
</feature>
<name>A0ABM0GNL1_SACKO</name>
<dbReference type="Proteomes" id="UP000694865">
    <property type="component" value="Unplaced"/>
</dbReference>
<dbReference type="RefSeq" id="XP_002733916.1">
    <property type="nucleotide sequence ID" value="XM_002733870.2"/>
</dbReference>
<organism evidence="2 3">
    <name type="scientific">Saccoglossus kowalevskii</name>
    <name type="common">Acorn worm</name>
    <dbReference type="NCBI Taxonomy" id="10224"/>
    <lineage>
        <taxon>Eukaryota</taxon>
        <taxon>Metazoa</taxon>
        <taxon>Hemichordata</taxon>
        <taxon>Enteropneusta</taxon>
        <taxon>Harrimaniidae</taxon>
        <taxon>Saccoglossus</taxon>
    </lineage>
</organism>
<protein>
    <submittedName>
        <fullName evidence="3">Uncharacterized protein LOC100366599</fullName>
    </submittedName>
</protein>
<accession>A0ABM0GNL1</accession>
<evidence type="ECO:0000313" key="2">
    <source>
        <dbReference type="Proteomes" id="UP000694865"/>
    </source>
</evidence>
<evidence type="ECO:0000256" key="1">
    <source>
        <dbReference type="SAM" id="MobiDB-lite"/>
    </source>
</evidence>
<sequence>MGLLDRTKDSAVSGSQLSHHEGAVLKTSVTNRKLGELPANMESDRLLEECNTLRQMVGSTKASFVTNRHTEQSLPSDFPAGDELPIPFRLIRGRGEDDVLLQHRGDLHVFLTYLAALEEEEKRHSQSTKPNYARHFKDQGRTTRRVIRKLEGRLSQFEWQPDNHDGTSGSTLASRRLSESNDPDVRSLYIQTRFHDYMLACCRNVESFCKQ</sequence>
<keyword evidence="2" id="KW-1185">Reference proteome</keyword>
<reference evidence="3" key="1">
    <citation type="submission" date="2025-08" db="UniProtKB">
        <authorList>
            <consortium name="RefSeq"/>
        </authorList>
    </citation>
    <scope>IDENTIFICATION</scope>
    <source>
        <tissue evidence="3">Testes</tissue>
    </source>
</reference>
<evidence type="ECO:0000313" key="3">
    <source>
        <dbReference type="RefSeq" id="XP_002733916.1"/>
    </source>
</evidence>